<evidence type="ECO:0000313" key="3">
    <source>
        <dbReference type="Proteomes" id="UP000009168"/>
    </source>
</evidence>
<reference evidence="3" key="1">
    <citation type="journal article" date="2006" name="PLoS Biol.">
        <title>Macronuclear genome sequence of the ciliate Tetrahymena thermophila, a model eukaryote.</title>
        <authorList>
            <person name="Eisen J.A."/>
            <person name="Coyne R.S."/>
            <person name="Wu M."/>
            <person name="Wu D."/>
            <person name="Thiagarajan M."/>
            <person name="Wortman J.R."/>
            <person name="Badger J.H."/>
            <person name="Ren Q."/>
            <person name="Amedeo P."/>
            <person name="Jones K.M."/>
            <person name="Tallon L.J."/>
            <person name="Delcher A.L."/>
            <person name="Salzberg S.L."/>
            <person name="Silva J.C."/>
            <person name="Haas B.J."/>
            <person name="Majoros W.H."/>
            <person name="Farzad M."/>
            <person name="Carlton J.M."/>
            <person name="Smith R.K. Jr."/>
            <person name="Garg J."/>
            <person name="Pearlman R.E."/>
            <person name="Karrer K.M."/>
            <person name="Sun L."/>
            <person name="Manning G."/>
            <person name="Elde N.C."/>
            <person name="Turkewitz A.P."/>
            <person name="Asai D.J."/>
            <person name="Wilkes D.E."/>
            <person name="Wang Y."/>
            <person name="Cai H."/>
            <person name="Collins K."/>
            <person name="Stewart B.A."/>
            <person name="Lee S.R."/>
            <person name="Wilamowska K."/>
            <person name="Weinberg Z."/>
            <person name="Ruzzo W.L."/>
            <person name="Wloga D."/>
            <person name="Gaertig J."/>
            <person name="Frankel J."/>
            <person name="Tsao C.-C."/>
            <person name="Gorovsky M.A."/>
            <person name="Keeling P.J."/>
            <person name="Waller R.F."/>
            <person name="Patron N.J."/>
            <person name="Cherry J.M."/>
            <person name="Stover N.A."/>
            <person name="Krieger C.J."/>
            <person name="del Toro C."/>
            <person name="Ryder H.F."/>
            <person name="Williamson S.C."/>
            <person name="Barbeau R.A."/>
            <person name="Hamilton E.P."/>
            <person name="Orias E."/>
        </authorList>
    </citation>
    <scope>NUCLEOTIDE SEQUENCE [LARGE SCALE GENOMIC DNA]</scope>
    <source>
        <strain evidence="3">SB210</strain>
    </source>
</reference>
<proteinExistence type="predicted"/>
<dbReference type="RefSeq" id="XP_001032683.2">
    <property type="nucleotide sequence ID" value="XM_001032683.2"/>
</dbReference>
<evidence type="ECO:0000256" key="1">
    <source>
        <dbReference type="SAM" id="Coils"/>
    </source>
</evidence>
<accession>I7MCV9</accession>
<dbReference type="KEGG" id="tet:TTHERM_00529720"/>
<keyword evidence="3" id="KW-1185">Reference proteome</keyword>
<feature type="coiled-coil region" evidence="1">
    <location>
        <begin position="85"/>
        <end position="157"/>
    </location>
</feature>
<dbReference type="AlphaFoldDB" id="I7MCV9"/>
<dbReference type="GeneID" id="7837833"/>
<sequence length="157" mass="19113">MYEIIFLLIENSDINIHLPKLIEYGYIELLLDIINQFINLENKHFTIYQNNQLIINEKLTVKLLDTIKYLFQLLKIYSDKFLELNQNYQKQINQMFDENEEGNQNIKHWLYSIYQIFSQFTYIKPQIQTISKNIQSIQEKIQEIEELQISFIQIEKK</sequence>
<gene>
    <name evidence="2" type="ORF">TTHERM_00529720</name>
</gene>
<organism evidence="2 3">
    <name type="scientific">Tetrahymena thermophila (strain SB210)</name>
    <dbReference type="NCBI Taxonomy" id="312017"/>
    <lineage>
        <taxon>Eukaryota</taxon>
        <taxon>Sar</taxon>
        <taxon>Alveolata</taxon>
        <taxon>Ciliophora</taxon>
        <taxon>Intramacronucleata</taxon>
        <taxon>Oligohymenophorea</taxon>
        <taxon>Hymenostomatida</taxon>
        <taxon>Tetrahymenina</taxon>
        <taxon>Tetrahymenidae</taxon>
        <taxon>Tetrahymena</taxon>
    </lineage>
</organism>
<protein>
    <submittedName>
        <fullName evidence="2">Uncharacterized protein</fullName>
    </submittedName>
</protein>
<dbReference type="Proteomes" id="UP000009168">
    <property type="component" value="Unassembled WGS sequence"/>
</dbReference>
<dbReference type="EMBL" id="GG662522">
    <property type="protein sequence ID" value="EAR85020.2"/>
    <property type="molecule type" value="Genomic_DNA"/>
</dbReference>
<evidence type="ECO:0000313" key="2">
    <source>
        <dbReference type="EMBL" id="EAR85020.2"/>
    </source>
</evidence>
<dbReference type="InParanoid" id="I7MCV9"/>
<name>I7MCV9_TETTS</name>
<keyword evidence="1" id="KW-0175">Coiled coil</keyword>